<proteinExistence type="predicted"/>
<protein>
    <submittedName>
        <fullName evidence="1">Uncharacterized protein</fullName>
    </submittedName>
</protein>
<organism evidence="1 2">
    <name type="scientific">Polynucleobacter victoriensis</name>
    <dbReference type="NCBI Taxonomy" id="2049319"/>
    <lineage>
        <taxon>Bacteria</taxon>
        <taxon>Pseudomonadati</taxon>
        <taxon>Pseudomonadota</taxon>
        <taxon>Betaproteobacteria</taxon>
        <taxon>Burkholderiales</taxon>
        <taxon>Burkholderiaceae</taxon>
        <taxon>Polynucleobacter</taxon>
    </lineage>
</organism>
<name>A0A212U1R5_9BURK</name>
<sequence>MPDWSYLIARLISAIGSWLDAGNLRNRMYALKEENELLKTALDDIQRMDPEGRMGWHAKKILDKIEGRSE</sequence>
<dbReference type="AlphaFoldDB" id="A0A212U1R5"/>
<dbReference type="Proteomes" id="UP000197215">
    <property type="component" value="Unassembled WGS sequence"/>
</dbReference>
<accession>A0A212U1R5</accession>
<dbReference type="EMBL" id="FYEX01000002">
    <property type="protein sequence ID" value="SNC72192.1"/>
    <property type="molecule type" value="Genomic_DNA"/>
</dbReference>
<reference evidence="1 2" key="1">
    <citation type="submission" date="2017-06" db="EMBL/GenBank/DDBJ databases">
        <authorList>
            <person name="Kim H.J."/>
            <person name="Triplett B.A."/>
        </authorList>
    </citation>
    <scope>NUCLEOTIDE SEQUENCE [LARGE SCALE GENOMIC DNA]</scope>
    <source>
        <strain evidence="1 2">MWH-VicM1</strain>
    </source>
</reference>
<evidence type="ECO:0000313" key="2">
    <source>
        <dbReference type="Proteomes" id="UP000197215"/>
    </source>
</evidence>
<dbReference type="OrthoDB" id="9155611at2"/>
<dbReference type="RefSeq" id="WP_088813451.1">
    <property type="nucleotide sequence ID" value="NZ_FYEX01000002.1"/>
</dbReference>
<evidence type="ECO:0000313" key="1">
    <source>
        <dbReference type="EMBL" id="SNC72192.1"/>
    </source>
</evidence>
<gene>
    <name evidence="1" type="ORF">SAMN06295916_1519</name>
</gene>
<keyword evidence="2" id="KW-1185">Reference proteome</keyword>